<dbReference type="PANTHER" id="PTHR23321">
    <property type="entry name" value="RIBOSOMAL PROTEIN S15, BACTERIAL AND ORGANELLAR"/>
    <property type="match status" value="1"/>
</dbReference>
<dbReference type="EMBL" id="CP025121">
    <property type="protein sequence ID" value="AYJ00985.1"/>
    <property type="molecule type" value="Genomic_DNA"/>
</dbReference>
<dbReference type="CDD" id="cd00353">
    <property type="entry name" value="Ribosomal_S15p_S13e"/>
    <property type="match status" value="1"/>
</dbReference>
<dbReference type="InterPro" id="IPR005290">
    <property type="entry name" value="Ribosomal_uS15_bac-type"/>
</dbReference>
<dbReference type="Proteomes" id="UP000272462">
    <property type="component" value="Chromosome"/>
</dbReference>
<dbReference type="Gene3D" id="1.10.287.10">
    <property type="entry name" value="S15/NS1, RNA-binding"/>
    <property type="match status" value="1"/>
</dbReference>
<gene>
    <name evidence="5" type="ORF">CWO85_00300</name>
</gene>
<name>A0A660HLQ8_ZIZJU</name>
<dbReference type="GO" id="GO:0022627">
    <property type="term" value="C:cytosolic small ribosomal subunit"/>
    <property type="evidence" value="ECO:0007669"/>
    <property type="project" value="TreeGrafter"/>
</dbReference>
<dbReference type="RefSeq" id="WP_121463717.1">
    <property type="nucleotide sequence ID" value="NZ_CP025121.1"/>
</dbReference>
<evidence type="ECO:0000256" key="1">
    <source>
        <dbReference type="ARBA" id="ARBA00022980"/>
    </source>
</evidence>
<dbReference type="InterPro" id="IPR000589">
    <property type="entry name" value="Ribosomal_uS15"/>
</dbReference>
<keyword evidence="6" id="KW-1185">Reference proteome</keyword>
<dbReference type="PANTHER" id="PTHR23321:SF26">
    <property type="entry name" value="SMALL RIBOSOMAL SUBUNIT PROTEIN US15M"/>
    <property type="match status" value="1"/>
</dbReference>
<reference evidence="5 6" key="1">
    <citation type="journal article" date="2018" name="BMC Genomics">
        <title>Comparative genome analysis of jujube witches'-broom Phytoplasma, an obligate pathogen that causes jujube witches'-broom disease.</title>
        <authorList>
            <person name="Wang J."/>
            <person name="Song L."/>
            <person name="Jiao Q."/>
            <person name="Yang S."/>
            <person name="Gao R."/>
            <person name="Lu X."/>
            <person name="Zhou G."/>
        </authorList>
    </citation>
    <scope>NUCLEOTIDE SEQUENCE [LARGE SCALE GENOMIC DNA]</scope>
    <source>
        <strain evidence="5">Jwb-nky</strain>
    </source>
</reference>
<evidence type="ECO:0000313" key="5">
    <source>
        <dbReference type="EMBL" id="AYJ00985.1"/>
    </source>
</evidence>
<dbReference type="InterPro" id="IPR009068">
    <property type="entry name" value="uS15_NS1_RNA-bd_sf"/>
</dbReference>
<dbReference type="NCBIfam" id="TIGR00952">
    <property type="entry name" value="S15_bact"/>
    <property type="match status" value="1"/>
</dbReference>
<keyword evidence="1 4" id="KW-0689">Ribosomal protein</keyword>
<dbReference type="KEGG" id="pzi:CWO85_00300"/>
<dbReference type="AlphaFoldDB" id="A0A660HLQ8"/>
<comment type="similarity">
    <text evidence="4">Belongs to the universal ribosomal protein uS15 family.</text>
</comment>
<evidence type="ECO:0000313" key="6">
    <source>
        <dbReference type="Proteomes" id="UP000272462"/>
    </source>
</evidence>
<dbReference type="SMART" id="SM01387">
    <property type="entry name" value="Ribosomal_S15"/>
    <property type="match status" value="1"/>
</dbReference>
<dbReference type="OrthoDB" id="9799262at2"/>
<evidence type="ECO:0000256" key="2">
    <source>
        <dbReference type="ARBA" id="ARBA00023274"/>
    </source>
</evidence>
<organism evidence="5 6">
    <name type="scientific">Ziziphus jujuba witches'-broom phytoplasma</name>
    <dbReference type="NCBI Taxonomy" id="135727"/>
    <lineage>
        <taxon>Bacteria</taxon>
        <taxon>Bacillati</taxon>
        <taxon>Mycoplasmatota</taxon>
        <taxon>Mollicutes</taxon>
        <taxon>Acholeplasmatales</taxon>
        <taxon>Acholeplasmataceae</taxon>
        <taxon>Candidatus Phytoplasma</taxon>
        <taxon>16SrV (Elm yellows group)</taxon>
    </lineage>
</organism>
<dbReference type="GO" id="GO:0006412">
    <property type="term" value="P:translation"/>
    <property type="evidence" value="ECO:0007669"/>
    <property type="project" value="InterPro"/>
</dbReference>
<dbReference type="GO" id="GO:0003735">
    <property type="term" value="F:structural constituent of ribosome"/>
    <property type="evidence" value="ECO:0007669"/>
    <property type="project" value="InterPro"/>
</dbReference>
<evidence type="ECO:0000256" key="4">
    <source>
        <dbReference type="RuleBase" id="RU003919"/>
    </source>
</evidence>
<keyword evidence="2 4" id="KW-0687">Ribonucleoprotein</keyword>
<accession>A0A660HLQ8</accession>
<protein>
    <recommendedName>
        <fullName evidence="3">30S ribosomal protein S15</fullName>
    </recommendedName>
</protein>
<sequence>MALNKEQKKEIILKATNSEINTGSIQAQIDLLSNEIEELNKHLKQHPFDFHSKRGLLTKNKKRTIFLKYLKSKSKL</sequence>
<proteinExistence type="inferred from homology"/>
<dbReference type="Pfam" id="PF00312">
    <property type="entry name" value="Ribosomal_S15"/>
    <property type="match status" value="1"/>
</dbReference>
<dbReference type="SUPFAM" id="SSF47060">
    <property type="entry name" value="S15/NS1 RNA-binding domain"/>
    <property type="match status" value="1"/>
</dbReference>
<evidence type="ECO:0000256" key="3">
    <source>
        <dbReference type="ARBA" id="ARBA00035313"/>
    </source>
</evidence>